<keyword evidence="1" id="KW-0472">Membrane</keyword>
<comment type="caution">
    <text evidence="2">The sequence shown here is derived from an EMBL/GenBank/DDBJ whole genome shotgun (WGS) entry which is preliminary data.</text>
</comment>
<sequence length="95" mass="10364">MPSDTLQSPHGAGVAHRMLAVMINLLQHKKAGLVDLLETLPAREKSGHGSIESILIILLICFVLPAILTLFFSILLRKAGWIKEGDMTLNLTPSH</sequence>
<dbReference type="AlphaFoldDB" id="A0A2H9T3M7"/>
<keyword evidence="1" id="KW-0812">Transmembrane</keyword>
<organism evidence="2">
    <name type="scientific">invertebrate metagenome</name>
    <dbReference type="NCBI Taxonomy" id="1711999"/>
    <lineage>
        <taxon>unclassified sequences</taxon>
        <taxon>metagenomes</taxon>
        <taxon>organismal metagenomes</taxon>
    </lineage>
</organism>
<dbReference type="GO" id="GO:0005886">
    <property type="term" value="C:plasma membrane"/>
    <property type="evidence" value="ECO:0007669"/>
    <property type="project" value="UniProtKB-SubCell"/>
</dbReference>
<dbReference type="EMBL" id="NSIT01000368">
    <property type="protein sequence ID" value="PJE77799.1"/>
    <property type="molecule type" value="Genomic_DNA"/>
</dbReference>
<feature type="transmembrane region" description="Helical" evidence="1">
    <location>
        <begin position="54"/>
        <end position="76"/>
    </location>
</feature>
<accession>A0A2H9T3M7</accession>
<proteinExistence type="predicted"/>
<gene>
    <name evidence="2" type="ORF">CI610_03269</name>
</gene>
<keyword evidence="1" id="KW-1133">Transmembrane helix</keyword>
<protein>
    <submittedName>
        <fullName evidence="2">Uncharacterized protein</fullName>
    </submittedName>
</protein>
<dbReference type="GO" id="GO:0008982">
    <property type="term" value="F:protein-N(PI)-phosphohistidine-sugar phosphotransferase activity"/>
    <property type="evidence" value="ECO:0007669"/>
    <property type="project" value="InterPro"/>
</dbReference>
<evidence type="ECO:0000256" key="1">
    <source>
        <dbReference type="SAM" id="Phobius"/>
    </source>
</evidence>
<reference evidence="2" key="1">
    <citation type="journal article" date="2017" name="Appl. Environ. Microbiol.">
        <title>Molecular characterization of an Endozoicomonas-like organism causing infection in king scallop Pecten maximus L.</title>
        <authorList>
            <person name="Cano I."/>
            <person name="van Aerle R."/>
            <person name="Ross S."/>
            <person name="Verner-Jeffreys D.W."/>
            <person name="Paley R.K."/>
            <person name="Rimmer G."/>
            <person name="Ryder D."/>
            <person name="Hooper P."/>
            <person name="Stone D."/>
            <person name="Feist S.W."/>
        </authorList>
    </citation>
    <scope>NUCLEOTIDE SEQUENCE</scope>
</reference>
<dbReference type="GO" id="GO:0009401">
    <property type="term" value="P:phosphoenolpyruvate-dependent sugar phosphotransferase system"/>
    <property type="evidence" value="ECO:0007669"/>
    <property type="project" value="InterPro"/>
</dbReference>
<name>A0A2H9T3M7_9ZZZZ</name>
<evidence type="ECO:0000313" key="2">
    <source>
        <dbReference type="EMBL" id="PJE77799.1"/>
    </source>
</evidence>